<evidence type="ECO:0000313" key="2">
    <source>
        <dbReference type="Proteomes" id="UP000306409"/>
    </source>
</evidence>
<sequence length="120" mass="13448">MFITSGDHEYTKVSQIVQNQGRIENEPVAIEDDVWIGANVSILRGVRIMEGAIVGTASVITKDVPPYCVCVGNPCKPIKLRYSDEQLLEHLTSIGKTEHEANKILQLRQEILTKYNLNLK</sequence>
<dbReference type="PANTHER" id="PTHR23416">
    <property type="entry name" value="SIALIC ACID SYNTHASE-RELATED"/>
    <property type="match status" value="1"/>
</dbReference>
<dbReference type="SUPFAM" id="SSF51161">
    <property type="entry name" value="Trimeric LpxA-like enzymes"/>
    <property type="match status" value="1"/>
</dbReference>
<keyword evidence="2" id="KW-1185">Reference proteome</keyword>
<dbReference type="RefSeq" id="WP_171003624.1">
    <property type="nucleotide sequence ID" value="NZ_CP061336.1"/>
</dbReference>
<dbReference type="EMBL" id="CP061336">
    <property type="protein sequence ID" value="QNU66797.1"/>
    <property type="molecule type" value="Genomic_DNA"/>
</dbReference>
<accession>A0A7H1VN35</accession>
<reference evidence="1 2" key="1">
    <citation type="submission" date="2020-09" db="EMBL/GenBank/DDBJ databases">
        <title>Characterization and genome sequencing of Ruminiclostridium sp. nov. MA18.</title>
        <authorList>
            <person name="Rettenmaier R."/>
            <person name="Kowollik M.-L."/>
            <person name="Liebl W."/>
            <person name="Zverlov V."/>
        </authorList>
    </citation>
    <scope>NUCLEOTIDE SEQUENCE [LARGE SCALE GENOMIC DNA]</scope>
    <source>
        <strain evidence="1 2">MA18</strain>
    </source>
</reference>
<organism evidence="1 2">
    <name type="scientific">Ruminiclostridium herbifermentans</name>
    <dbReference type="NCBI Taxonomy" id="2488810"/>
    <lineage>
        <taxon>Bacteria</taxon>
        <taxon>Bacillati</taxon>
        <taxon>Bacillota</taxon>
        <taxon>Clostridia</taxon>
        <taxon>Eubacteriales</taxon>
        <taxon>Oscillospiraceae</taxon>
        <taxon>Ruminiclostridium</taxon>
    </lineage>
</organism>
<protein>
    <recommendedName>
        <fullName evidence="3">Acetyltransferase</fullName>
    </recommendedName>
</protein>
<dbReference type="InterPro" id="IPR001451">
    <property type="entry name" value="Hexapep"/>
</dbReference>
<proteinExistence type="predicted"/>
<dbReference type="Proteomes" id="UP000306409">
    <property type="component" value="Chromosome"/>
</dbReference>
<dbReference type="Gene3D" id="2.160.10.10">
    <property type="entry name" value="Hexapeptide repeat proteins"/>
    <property type="match status" value="1"/>
</dbReference>
<dbReference type="Pfam" id="PF00132">
    <property type="entry name" value="Hexapep"/>
    <property type="match status" value="1"/>
</dbReference>
<dbReference type="InterPro" id="IPR051159">
    <property type="entry name" value="Hexapeptide_acetyltransf"/>
</dbReference>
<dbReference type="InterPro" id="IPR011004">
    <property type="entry name" value="Trimer_LpxA-like_sf"/>
</dbReference>
<dbReference type="PANTHER" id="PTHR23416:SF78">
    <property type="entry name" value="LIPOPOLYSACCHARIDE BIOSYNTHESIS O-ACETYL TRANSFERASE WBBJ-RELATED"/>
    <property type="match status" value="1"/>
</dbReference>
<gene>
    <name evidence="1" type="ORF">EHE19_018495</name>
</gene>
<evidence type="ECO:0000313" key="1">
    <source>
        <dbReference type="EMBL" id="QNU66797.1"/>
    </source>
</evidence>
<dbReference type="AlphaFoldDB" id="A0A7H1VN35"/>
<evidence type="ECO:0008006" key="3">
    <source>
        <dbReference type="Google" id="ProtNLM"/>
    </source>
</evidence>
<name>A0A7H1VN35_9FIRM</name>
<dbReference type="KEGG" id="rher:EHE19_018495"/>